<dbReference type="AlphaFoldDB" id="A0A0L0N1W5"/>
<name>A0A0L0N1W5_TOLOC</name>
<gene>
    <name evidence="2" type="ORF">TOPH_07256</name>
</gene>
<evidence type="ECO:0000313" key="3">
    <source>
        <dbReference type="Proteomes" id="UP000036947"/>
    </source>
</evidence>
<sequence>MWDCTAPNIDMAPRTGRPGPRPLRFRSGDSLDQPQLARWRLACDRHLARLKLLLGVVGLSRFAVKGHGSGLKLHLCRTSRRSKPW</sequence>
<feature type="region of interest" description="Disordered" evidence="1">
    <location>
        <begin position="1"/>
        <end position="22"/>
    </location>
</feature>
<feature type="non-terminal residue" evidence="2">
    <location>
        <position position="85"/>
    </location>
</feature>
<proteinExistence type="predicted"/>
<organism evidence="2 3">
    <name type="scientific">Tolypocladium ophioglossoides (strain CBS 100239)</name>
    <name type="common">Snaketongue truffleclub</name>
    <name type="synonym">Elaphocordyceps ophioglossoides</name>
    <dbReference type="NCBI Taxonomy" id="1163406"/>
    <lineage>
        <taxon>Eukaryota</taxon>
        <taxon>Fungi</taxon>
        <taxon>Dikarya</taxon>
        <taxon>Ascomycota</taxon>
        <taxon>Pezizomycotina</taxon>
        <taxon>Sordariomycetes</taxon>
        <taxon>Hypocreomycetidae</taxon>
        <taxon>Hypocreales</taxon>
        <taxon>Ophiocordycipitaceae</taxon>
        <taxon>Tolypocladium</taxon>
    </lineage>
</organism>
<evidence type="ECO:0000256" key="1">
    <source>
        <dbReference type="SAM" id="MobiDB-lite"/>
    </source>
</evidence>
<accession>A0A0L0N1W5</accession>
<comment type="caution">
    <text evidence="2">The sequence shown here is derived from an EMBL/GenBank/DDBJ whole genome shotgun (WGS) entry which is preliminary data.</text>
</comment>
<evidence type="ECO:0000313" key="2">
    <source>
        <dbReference type="EMBL" id="KND88062.1"/>
    </source>
</evidence>
<keyword evidence="3" id="KW-1185">Reference proteome</keyword>
<protein>
    <submittedName>
        <fullName evidence="2">Uncharacterized protein</fullName>
    </submittedName>
</protein>
<reference evidence="2 3" key="1">
    <citation type="journal article" date="2015" name="BMC Genomics">
        <title>The genome of the truffle-parasite Tolypocladium ophioglossoides and the evolution of antifungal peptaibiotics.</title>
        <authorList>
            <person name="Quandt C.A."/>
            <person name="Bushley K.E."/>
            <person name="Spatafora J.W."/>
        </authorList>
    </citation>
    <scope>NUCLEOTIDE SEQUENCE [LARGE SCALE GENOMIC DNA]</scope>
    <source>
        <strain evidence="2 3">CBS 100239</strain>
    </source>
</reference>
<dbReference type="Proteomes" id="UP000036947">
    <property type="component" value="Unassembled WGS sequence"/>
</dbReference>
<dbReference type="EMBL" id="LFRF01000029">
    <property type="protein sequence ID" value="KND88062.1"/>
    <property type="molecule type" value="Genomic_DNA"/>
</dbReference>